<protein>
    <recommendedName>
        <fullName evidence="4">CTNNB1 binding N-teminal domain-containing protein</fullName>
    </recommendedName>
</protein>
<feature type="region of interest" description="Disordered" evidence="1">
    <location>
        <begin position="28"/>
        <end position="76"/>
    </location>
</feature>
<comment type="caution">
    <text evidence="2">The sequence shown here is derived from an EMBL/GenBank/DDBJ whole genome shotgun (WGS) entry which is preliminary data.</text>
</comment>
<dbReference type="Proteomes" id="UP000762676">
    <property type="component" value="Unassembled WGS sequence"/>
</dbReference>
<feature type="compositionally biased region" description="Acidic residues" evidence="1">
    <location>
        <begin position="51"/>
        <end position="66"/>
    </location>
</feature>
<proteinExistence type="predicted"/>
<keyword evidence="3" id="KW-1185">Reference proteome</keyword>
<reference evidence="2 3" key="1">
    <citation type="journal article" date="2021" name="Elife">
        <title>Chloroplast acquisition without the gene transfer in kleptoplastic sea slugs, Plakobranchus ocellatus.</title>
        <authorList>
            <person name="Maeda T."/>
            <person name="Takahashi S."/>
            <person name="Yoshida T."/>
            <person name="Shimamura S."/>
            <person name="Takaki Y."/>
            <person name="Nagai Y."/>
            <person name="Toyoda A."/>
            <person name="Suzuki Y."/>
            <person name="Arimoto A."/>
            <person name="Ishii H."/>
            <person name="Satoh N."/>
            <person name="Nishiyama T."/>
            <person name="Hasebe M."/>
            <person name="Maruyama T."/>
            <person name="Minagawa J."/>
            <person name="Obokata J."/>
            <person name="Shigenobu S."/>
        </authorList>
    </citation>
    <scope>NUCLEOTIDE SEQUENCE [LARGE SCALE GENOMIC DNA]</scope>
</reference>
<feature type="compositionally biased region" description="Basic and acidic residues" evidence="1">
    <location>
        <begin position="67"/>
        <end position="76"/>
    </location>
</feature>
<organism evidence="2 3">
    <name type="scientific">Elysia marginata</name>
    <dbReference type="NCBI Taxonomy" id="1093978"/>
    <lineage>
        <taxon>Eukaryota</taxon>
        <taxon>Metazoa</taxon>
        <taxon>Spiralia</taxon>
        <taxon>Lophotrochozoa</taxon>
        <taxon>Mollusca</taxon>
        <taxon>Gastropoda</taxon>
        <taxon>Heterobranchia</taxon>
        <taxon>Euthyneura</taxon>
        <taxon>Panpulmonata</taxon>
        <taxon>Sacoglossa</taxon>
        <taxon>Placobranchoidea</taxon>
        <taxon>Plakobranchidae</taxon>
        <taxon>Elysia</taxon>
    </lineage>
</organism>
<dbReference type="EMBL" id="BMAT01013622">
    <property type="protein sequence ID" value="GFS16726.1"/>
    <property type="molecule type" value="Genomic_DNA"/>
</dbReference>
<gene>
    <name evidence="2" type="ORF">ElyMa_006804100</name>
</gene>
<dbReference type="AlphaFoldDB" id="A0AAV4J325"/>
<sequence length="76" mass="8170">MERQGSESAEDNLLKPVECNNIHSSMDNVEAGLAKPGGHLDQTVVSSGMELPEDDDSAESDSDSSDDEHHEFPPDS</sequence>
<accession>A0AAV4J325</accession>
<evidence type="ECO:0000256" key="1">
    <source>
        <dbReference type="SAM" id="MobiDB-lite"/>
    </source>
</evidence>
<evidence type="ECO:0000313" key="2">
    <source>
        <dbReference type="EMBL" id="GFS16726.1"/>
    </source>
</evidence>
<evidence type="ECO:0000313" key="3">
    <source>
        <dbReference type="Proteomes" id="UP000762676"/>
    </source>
</evidence>
<name>A0AAV4J325_9GAST</name>
<evidence type="ECO:0008006" key="4">
    <source>
        <dbReference type="Google" id="ProtNLM"/>
    </source>
</evidence>